<dbReference type="Proteomes" id="UP000006911">
    <property type="component" value="Unassembled WGS sequence"/>
</dbReference>
<proteinExistence type="predicted"/>
<dbReference type="RefSeq" id="XP_002840291.1">
    <property type="nucleotide sequence ID" value="XM_002840245.1"/>
</dbReference>
<dbReference type="AlphaFoldDB" id="D5GIY9"/>
<organism evidence="1 2">
    <name type="scientific">Tuber melanosporum (strain Mel28)</name>
    <name type="common">Perigord black truffle</name>
    <dbReference type="NCBI Taxonomy" id="656061"/>
    <lineage>
        <taxon>Eukaryota</taxon>
        <taxon>Fungi</taxon>
        <taxon>Dikarya</taxon>
        <taxon>Ascomycota</taxon>
        <taxon>Pezizomycotina</taxon>
        <taxon>Pezizomycetes</taxon>
        <taxon>Pezizales</taxon>
        <taxon>Tuberaceae</taxon>
        <taxon>Tuber</taxon>
    </lineage>
</organism>
<reference evidence="1 2" key="1">
    <citation type="journal article" date="2010" name="Nature">
        <title>Perigord black truffle genome uncovers evolutionary origins and mechanisms of symbiosis.</title>
        <authorList>
            <person name="Martin F."/>
            <person name="Kohler A."/>
            <person name="Murat C."/>
            <person name="Balestrini R."/>
            <person name="Coutinho P.M."/>
            <person name="Jaillon O."/>
            <person name="Montanini B."/>
            <person name="Morin E."/>
            <person name="Noel B."/>
            <person name="Percudani R."/>
            <person name="Porcel B."/>
            <person name="Rubini A."/>
            <person name="Amicucci A."/>
            <person name="Amselem J."/>
            <person name="Anthouard V."/>
            <person name="Arcioni S."/>
            <person name="Artiguenave F."/>
            <person name="Aury J.M."/>
            <person name="Ballario P."/>
            <person name="Bolchi A."/>
            <person name="Brenna A."/>
            <person name="Brun A."/>
            <person name="Buee M."/>
            <person name="Cantarel B."/>
            <person name="Chevalier G."/>
            <person name="Couloux A."/>
            <person name="Da Silva C."/>
            <person name="Denoeud F."/>
            <person name="Duplessis S."/>
            <person name="Ghignone S."/>
            <person name="Hilselberger B."/>
            <person name="Iotti M."/>
            <person name="Marcais B."/>
            <person name="Mello A."/>
            <person name="Miranda M."/>
            <person name="Pacioni G."/>
            <person name="Quesneville H."/>
            <person name="Riccioni C."/>
            <person name="Ruotolo R."/>
            <person name="Splivallo R."/>
            <person name="Stocchi V."/>
            <person name="Tisserant E."/>
            <person name="Viscomi A.R."/>
            <person name="Zambonelli A."/>
            <person name="Zampieri E."/>
            <person name="Henrissat B."/>
            <person name="Lebrun M.H."/>
            <person name="Paolocci F."/>
            <person name="Bonfante P."/>
            <person name="Ottonello S."/>
            <person name="Wincker P."/>
        </authorList>
    </citation>
    <scope>NUCLEOTIDE SEQUENCE [LARGE SCALE GENOMIC DNA]</scope>
    <source>
        <strain evidence="1 2">Mel28</strain>
    </source>
</reference>
<accession>D5GIY9</accession>
<dbReference type="HOGENOM" id="CLU_2428671_0_0_1"/>
<keyword evidence="2" id="KW-1185">Reference proteome</keyword>
<dbReference type="GeneID" id="9181823"/>
<dbReference type="KEGG" id="tml:GSTUM_00008744001"/>
<dbReference type="EMBL" id="FN430329">
    <property type="protein sequence ID" value="CAZ84482.1"/>
    <property type="molecule type" value="Genomic_DNA"/>
</dbReference>
<name>D5GIY9_TUBMM</name>
<protein>
    <submittedName>
        <fullName evidence="1">(Perigord truffle) hypothetical protein</fullName>
    </submittedName>
</protein>
<sequence>MPRNAGALRIPYRTGSAAQRPARSISTLLRDNIGDPRLISGATGRVTLGSMAWHGMAWHGVTETWLVVEHGVGRLDTGEEEIERWERPSFV</sequence>
<evidence type="ECO:0000313" key="2">
    <source>
        <dbReference type="Proteomes" id="UP000006911"/>
    </source>
</evidence>
<gene>
    <name evidence="1" type="ORF">GSTUM_00008744001</name>
</gene>
<evidence type="ECO:0000313" key="1">
    <source>
        <dbReference type="EMBL" id="CAZ84482.1"/>
    </source>
</evidence>
<dbReference type="InParanoid" id="D5GIY9"/>